<dbReference type="OrthoDB" id="10253869at2759"/>
<keyword evidence="11" id="KW-0067">ATP-binding</keyword>
<evidence type="ECO:0000256" key="1">
    <source>
        <dbReference type="ARBA" id="ARBA00004502"/>
    </source>
</evidence>
<comment type="similarity">
    <text evidence="4">Belongs to the ATP-dependent AMP-binding enzyme family.</text>
</comment>
<keyword evidence="5" id="KW-0813">Transport</keyword>
<organism evidence="23 24">
    <name type="scientific">Akanthomyces lecanii RCEF 1005</name>
    <dbReference type="NCBI Taxonomy" id="1081108"/>
    <lineage>
        <taxon>Eukaryota</taxon>
        <taxon>Fungi</taxon>
        <taxon>Dikarya</taxon>
        <taxon>Ascomycota</taxon>
        <taxon>Pezizomycotina</taxon>
        <taxon>Sordariomycetes</taxon>
        <taxon>Hypocreomycetidae</taxon>
        <taxon>Hypocreales</taxon>
        <taxon>Cordycipitaceae</taxon>
        <taxon>Akanthomyces</taxon>
        <taxon>Cordyceps confragosa</taxon>
    </lineage>
</organism>
<evidence type="ECO:0000256" key="13">
    <source>
        <dbReference type="ARBA" id="ARBA00023055"/>
    </source>
</evidence>
<protein>
    <recommendedName>
        <fullName evidence="18">Very long-chain fatty acid transport protein</fullName>
    </recommendedName>
    <alternativeName>
        <fullName evidence="19">Very-long-chain acyl-CoA synthetase</fullName>
    </alternativeName>
</protein>
<evidence type="ECO:0000256" key="20">
    <source>
        <dbReference type="SAM" id="SignalP"/>
    </source>
</evidence>
<dbReference type="PANTHER" id="PTHR43107">
    <property type="entry name" value="LONG-CHAIN FATTY ACID TRANSPORT PROTEIN"/>
    <property type="match status" value="1"/>
</dbReference>
<dbReference type="FunFam" id="3.40.50.12780:FF:000019">
    <property type="entry name" value="Long-chain fatty acid transporter"/>
    <property type="match status" value="1"/>
</dbReference>
<keyword evidence="8" id="KW-0551">Lipid droplet</keyword>
<evidence type="ECO:0000313" key="23">
    <source>
        <dbReference type="EMBL" id="OAA66340.1"/>
    </source>
</evidence>
<evidence type="ECO:0000256" key="17">
    <source>
        <dbReference type="ARBA" id="ARBA00060276"/>
    </source>
</evidence>
<dbReference type="SUPFAM" id="SSF56801">
    <property type="entry name" value="Acetyl-CoA synthetase-like"/>
    <property type="match status" value="1"/>
</dbReference>
<dbReference type="EMBL" id="AZHF01000013">
    <property type="protein sequence ID" value="OAA66340.1"/>
    <property type="molecule type" value="Genomic_DNA"/>
</dbReference>
<keyword evidence="13" id="KW-0445">Lipid transport</keyword>
<dbReference type="PROSITE" id="PS00455">
    <property type="entry name" value="AMP_BINDING"/>
    <property type="match status" value="1"/>
</dbReference>
<sequence>MAASLALAAPAALGALAYVNAKASIGYDLFMAKCIAQGLVVTAYRERTQRLGLFSDLEYWATRADHADLPLLLYQGKTWTYAQLYDTVLRYGHWLKTELGIKPNQVVAMAYTTSDMFVVTWMALWSIGAKPAFINHLLTGKGLAHCLRISTSAICLVDPAVASPIQEVSGDVSPMKMVVVTPEVQRTAFSGPAVRYPDEDRKIEAKTDLAILIYTSGTTGFPKAAVVSWQKVIRLCIITRNMMGLGKGHTLYTSMPFYHSAGSLVGFASTLFAGGTIAFSQKFSKNTFWKEIRETKADSIVYIGEALRYLLDAPTERDPVTGESLDKKHNVKLIYGAGLRADVWPKFKERFGIDTIVEFYGATEGVTGTWNISRNSLSQGAVARVGWLLRTLLYNRVTIIVLNDWETDTPLRDANGLCIKAKVGETGEMLIKVPAEDINSEFQGYYKNSKATEEKVLRDVVTKGDAWFRTGDALRWEQDGLLFFSDRLGDTFRWKGENVSTMEVGNVMGMHPCVAEANVYGVELPHHDGRAGCAATSFRGGAPPTSEDLCSLVTHLRASLPRYAVPLFLRLVDEVGSASSTTGTHKQQKVALRRAGVNPVDEKGEDVTLYWLKGDTYVPFGKPEWQRMQSGKVKL</sequence>
<comment type="function">
    <text evidence="17">Acyl-CoA synthetase required for both the import of long chain fatty acids (LCFAs) (C14-C18) and the activation very long chain fatty acids (VLCFAs) (C20-C26) by esterification of the fatty acids into metabolically active CoA-thioesters for subsequent degradation or incorporation into phospholipids. The transport and fatty acyl-CoA synthetase activities are genetically separable and are thus independent activities. Esterifies VLCFAs in the peroxisome matrix. The VLCFAs are actively transported into peroxisomes by a PXA1-PXA2 heterodimeric transporter in the peroxisomal membrane.</text>
</comment>
<dbReference type="InterPro" id="IPR045851">
    <property type="entry name" value="AMP-bd_C_sf"/>
</dbReference>
<dbReference type="AlphaFoldDB" id="A0A162MSP0"/>
<evidence type="ECO:0000256" key="3">
    <source>
        <dbReference type="ARBA" id="ARBA00004651"/>
    </source>
</evidence>
<evidence type="ECO:0000256" key="2">
    <source>
        <dbReference type="ARBA" id="ARBA00004585"/>
    </source>
</evidence>
<keyword evidence="24" id="KW-1185">Reference proteome</keyword>
<keyword evidence="15" id="KW-0576">Peroxisome</keyword>
<feature type="domain" description="AMP-binding enzyme C-terminal" evidence="22">
    <location>
        <begin position="503"/>
        <end position="575"/>
    </location>
</feature>
<comment type="caution">
    <text evidence="23">The sequence shown here is derived from an EMBL/GenBank/DDBJ whole genome shotgun (WGS) entry which is preliminary data.</text>
</comment>
<dbReference type="Pfam" id="PF13193">
    <property type="entry name" value="AMP-binding_C"/>
    <property type="match status" value="1"/>
</dbReference>
<keyword evidence="6" id="KW-1003">Cell membrane</keyword>
<dbReference type="InterPro" id="IPR025110">
    <property type="entry name" value="AMP-bd_C"/>
</dbReference>
<dbReference type="GO" id="GO:0005811">
    <property type="term" value="C:lipid droplet"/>
    <property type="evidence" value="ECO:0007669"/>
    <property type="project" value="UniProtKB-SubCell"/>
</dbReference>
<name>A0A162MSP0_CORDF</name>
<evidence type="ECO:0000256" key="15">
    <source>
        <dbReference type="ARBA" id="ARBA00023140"/>
    </source>
</evidence>
<accession>A0A162MSP0</accession>
<evidence type="ECO:0000256" key="8">
    <source>
        <dbReference type="ARBA" id="ARBA00022677"/>
    </source>
</evidence>
<dbReference type="GO" id="GO:0005778">
    <property type="term" value="C:peroxisomal membrane"/>
    <property type="evidence" value="ECO:0007669"/>
    <property type="project" value="UniProtKB-SubCell"/>
</dbReference>
<keyword evidence="20" id="KW-0732">Signal</keyword>
<evidence type="ECO:0000259" key="22">
    <source>
        <dbReference type="Pfam" id="PF13193"/>
    </source>
</evidence>
<dbReference type="PANTHER" id="PTHR43107:SF15">
    <property type="entry name" value="FATTY ACID TRANSPORT PROTEIN 3, ISOFORM A"/>
    <property type="match status" value="1"/>
</dbReference>
<keyword evidence="9" id="KW-0812">Transmembrane</keyword>
<dbReference type="GO" id="GO:0005324">
    <property type="term" value="F:long-chain fatty acid transmembrane transporter activity"/>
    <property type="evidence" value="ECO:0007669"/>
    <property type="project" value="TreeGrafter"/>
</dbReference>
<keyword evidence="14" id="KW-0472">Membrane</keyword>
<gene>
    <name evidence="23" type="ORF">LEL_10439</name>
</gene>
<dbReference type="GO" id="GO:0009898">
    <property type="term" value="C:cytoplasmic side of plasma membrane"/>
    <property type="evidence" value="ECO:0007669"/>
    <property type="project" value="TreeGrafter"/>
</dbReference>
<dbReference type="STRING" id="1081108.A0A162MSP0"/>
<evidence type="ECO:0000256" key="6">
    <source>
        <dbReference type="ARBA" id="ARBA00022475"/>
    </source>
</evidence>
<evidence type="ECO:0000256" key="4">
    <source>
        <dbReference type="ARBA" id="ARBA00006432"/>
    </source>
</evidence>
<dbReference type="InterPro" id="IPR020845">
    <property type="entry name" value="AMP-binding_CS"/>
</dbReference>
<evidence type="ECO:0000256" key="9">
    <source>
        <dbReference type="ARBA" id="ARBA00022692"/>
    </source>
</evidence>
<dbReference type="Proteomes" id="UP000076881">
    <property type="component" value="Unassembled WGS sequence"/>
</dbReference>
<keyword evidence="12" id="KW-1133">Transmembrane helix</keyword>
<dbReference type="Gene3D" id="3.30.300.30">
    <property type="match status" value="1"/>
</dbReference>
<keyword evidence="10" id="KW-0547">Nucleotide-binding</keyword>
<reference evidence="23 24" key="1">
    <citation type="journal article" date="2016" name="Genome Biol. Evol.">
        <title>Divergent and convergent evolution of fungal pathogenicity.</title>
        <authorList>
            <person name="Shang Y."/>
            <person name="Xiao G."/>
            <person name="Zheng P."/>
            <person name="Cen K."/>
            <person name="Zhan S."/>
            <person name="Wang C."/>
        </authorList>
    </citation>
    <scope>NUCLEOTIDE SEQUENCE [LARGE SCALE GENOMIC DNA]</scope>
    <source>
        <strain evidence="23 24">RCEF 1005</strain>
    </source>
</reference>
<feature type="chain" id="PRO_5007837816" description="Very long-chain fatty acid transport protein" evidence="20">
    <location>
        <begin position="22"/>
        <end position="635"/>
    </location>
</feature>
<feature type="domain" description="AMP-dependent synthetase/ligase" evidence="21">
    <location>
        <begin position="64"/>
        <end position="434"/>
    </location>
</feature>
<evidence type="ECO:0000256" key="11">
    <source>
        <dbReference type="ARBA" id="ARBA00022840"/>
    </source>
</evidence>
<proteinExistence type="inferred from homology"/>
<evidence type="ECO:0000256" key="5">
    <source>
        <dbReference type="ARBA" id="ARBA00022448"/>
    </source>
</evidence>
<dbReference type="Gene3D" id="3.40.50.12780">
    <property type="entry name" value="N-terminal domain of ligase-like"/>
    <property type="match status" value="1"/>
</dbReference>
<evidence type="ECO:0000256" key="7">
    <source>
        <dbReference type="ARBA" id="ARBA00022598"/>
    </source>
</evidence>
<comment type="subcellular location">
    <subcellularLocation>
        <location evidence="3">Cell membrane</location>
        <topology evidence="3">Multi-pass membrane protein</topology>
    </subcellularLocation>
    <subcellularLocation>
        <location evidence="1">Lipid droplet</location>
    </subcellularLocation>
    <subcellularLocation>
        <location evidence="2">Peroxisome membrane</location>
        <topology evidence="2">Multi-pass membrane protein</topology>
    </subcellularLocation>
</comment>
<comment type="catalytic activity">
    <reaction evidence="16">
        <text>a very long-chain fatty acid + ATP + CoA = a very long-chain fatty acyl-CoA + AMP + diphosphate</text>
        <dbReference type="Rhea" id="RHEA:54536"/>
        <dbReference type="ChEBI" id="CHEBI:30616"/>
        <dbReference type="ChEBI" id="CHEBI:33019"/>
        <dbReference type="ChEBI" id="CHEBI:57287"/>
        <dbReference type="ChEBI" id="CHEBI:58950"/>
        <dbReference type="ChEBI" id="CHEBI:138261"/>
        <dbReference type="ChEBI" id="CHEBI:456215"/>
    </reaction>
</comment>
<evidence type="ECO:0000256" key="14">
    <source>
        <dbReference type="ARBA" id="ARBA00023136"/>
    </source>
</evidence>
<dbReference type="GO" id="GO:0004467">
    <property type="term" value="F:long-chain fatty acid-CoA ligase activity"/>
    <property type="evidence" value="ECO:0007669"/>
    <property type="project" value="TreeGrafter"/>
</dbReference>
<dbReference type="GO" id="GO:0044539">
    <property type="term" value="P:long-chain fatty acid import into cell"/>
    <property type="evidence" value="ECO:0007669"/>
    <property type="project" value="TreeGrafter"/>
</dbReference>
<evidence type="ECO:0000259" key="21">
    <source>
        <dbReference type="Pfam" id="PF00501"/>
    </source>
</evidence>
<dbReference type="InterPro" id="IPR042099">
    <property type="entry name" value="ANL_N_sf"/>
</dbReference>
<evidence type="ECO:0000256" key="10">
    <source>
        <dbReference type="ARBA" id="ARBA00022741"/>
    </source>
</evidence>
<evidence type="ECO:0000256" key="19">
    <source>
        <dbReference type="ARBA" id="ARBA00078285"/>
    </source>
</evidence>
<dbReference type="Pfam" id="PF00501">
    <property type="entry name" value="AMP-binding"/>
    <property type="match status" value="1"/>
</dbReference>
<dbReference type="GO" id="GO:0005524">
    <property type="term" value="F:ATP binding"/>
    <property type="evidence" value="ECO:0007669"/>
    <property type="project" value="UniProtKB-KW"/>
</dbReference>
<dbReference type="InterPro" id="IPR000873">
    <property type="entry name" value="AMP-dep_synth/lig_dom"/>
</dbReference>
<evidence type="ECO:0000256" key="12">
    <source>
        <dbReference type="ARBA" id="ARBA00022989"/>
    </source>
</evidence>
<evidence type="ECO:0000256" key="16">
    <source>
        <dbReference type="ARBA" id="ARBA00051585"/>
    </source>
</evidence>
<feature type="signal peptide" evidence="20">
    <location>
        <begin position="1"/>
        <end position="21"/>
    </location>
</feature>
<evidence type="ECO:0000256" key="18">
    <source>
        <dbReference type="ARBA" id="ARBA00068795"/>
    </source>
</evidence>
<evidence type="ECO:0000313" key="24">
    <source>
        <dbReference type="Proteomes" id="UP000076881"/>
    </source>
</evidence>
<keyword evidence="7 23" id="KW-0436">Ligase</keyword>